<dbReference type="Pfam" id="PF20700">
    <property type="entry name" value="Mutator"/>
    <property type="match status" value="1"/>
</dbReference>
<evidence type="ECO:0000259" key="4">
    <source>
        <dbReference type="Pfam" id="PF21787"/>
    </source>
</evidence>
<feature type="domain" description="Mutator-like transposase" evidence="3">
    <location>
        <begin position="144"/>
        <end position="259"/>
    </location>
</feature>
<organism evidence="6 7">
    <name type="scientific">Rhipicephalus microplus</name>
    <name type="common">Cattle tick</name>
    <name type="synonym">Boophilus microplus</name>
    <dbReference type="NCBI Taxonomy" id="6941"/>
    <lineage>
        <taxon>Eukaryota</taxon>
        <taxon>Metazoa</taxon>
        <taxon>Ecdysozoa</taxon>
        <taxon>Arthropoda</taxon>
        <taxon>Chelicerata</taxon>
        <taxon>Arachnida</taxon>
        <taxon>Acari</taxon>
        <taxon>Parasitiformes</taxon>
        <taxon>Ixodida</taxon>
        <taxon>Ixodoidea</taxon>
        <taxon>Ixodidae</taxon>
        <taxon>Rhipicephalinae</taxon>
        <taxon>Rhipicephalus</taxon>
        <taxon>Boophilus</taxon>
    </lineage>
</organism>
<evidence type="ECO:0000256" key="2">
    <source>
        <dbReference type="SAM" id="MobiDB-lite"/>
    </source>
</evidence>
<reference evidence="6" key="2">
    <citation type="submission" date="2021-09" db="EMBL/GenBank/DDBJ databases">
        <authorList>
            <person name="Jia N."/>
            <person name="Wang J."/>
            <person name="Shi W."/>
            <person name="Du L."/>
            <person name="Sun Y."/>
            <person name="Zhan W."/>
            <person name="Jiang J."/>
            <person name="Wang Q."/>
            <person name="Zhang B."/>
            <person name="Ji P."/>
            <person name="Sakyi L.B."/>
            <person name="Cui X."/>
            <person name="Yuan T."/>
            <person name="Jiang B."/>
            <person name="Yang W."/>
            <person name="Lam T.T.-Y."/>
            <person name="Chang Q."/>
            <person name="Ding S."/>
            <person name="Wang X."/>
            <person name="Zhu J."/>
            <person name="Ruan X."/>
            <person name="Zhao L."/>
            <person name="Wei J."/>
            <person name="Que T."/>
            <person name="Du C."/>
            <person name="Cheng J."/>
            <person name="Dai P."/>
            <person name="Han X."/>
            <person name="Huang E."/>
            <person name="Gao Y."/>
            <person name="Liu J."/>
            <person name="Shao H."/>
            <person name="Ye R."/>
            <person name="Li L."/>
            <person name="Wei W."/>
            <person name="Wang X."/>
            <person name="Wang C."/>
            <person name="Huo Q."/>
            <person name="Li W."/>
            <person name="Guo W."/>
            <person name="Chen H."/>
            <person name="Chen S."/>
            <person name="Zhou L."/>
            <person name="Zhou L."/>
            <person name="Ni X."/>
            <person name="Tian J."/>
            <person name="Zhou Y."/>
            <person name="Sheng Y."/>
            <person name="Liu T."/>
            <person name="Pan Y."/>
            <person name="Xia L."/>
            <person name="Li J."/>
            <person name="Zhao F."/>
            <person name="Cao W."/>
        </authorList>
    </citation>
    <scope>NUCLEOTIDE SEQUENCE</scope>
    <source>
        <strain evidence="6">Rmic-2018</strain>
        <tissue evidence="6">Larvae</tissue>
    </source>
</reference>
<dbReference type="InterPro" id="IPR049012">
    <property type="entry name" value="Mutator_transp_dom"/>
</dbReference>
<protein>
    <submittedName>
        <fullName evidence="6">Uncharacterized protein</fullName>
    </submittedName>
</protein>
<dbReference type="EMBL" id="JABSTU010000005">
    <property type="protein sequence ID" value="KAH8029851.1"/>
    <property type="molecule type" value="Genomic_DNA"/>
</dbReference>
<evidence type="ECO:0000259" key="3">
    <source>
        <dbReference type="Pfam" id="PF20700"/>
    </source>
</evidence>
<dbReference type="InterPro" id="IPR048365">
    <property type="entry name" value="TNP-like_RNaseH_N"/>
</dbReference>
<evidence type="ECO:0000313" key="7">
    <source>
        <dbReference type="Proteomes" id="UP000821866"/>
    </source>
</evidence>
<gene>
    <name evidence="6" type="ORF">HPB51_004886</name>
</gene>
<dbReference type="AlphaFoldDB" id="A0A9J6E5I1"/>
<accession>A0A9J6E5I1</accession>
<feature type="domain" description="Transposable element P transposase-like GTP-binding insertion" evidence="5">
    <location>
        <begin position="693"/>
        <end position="817"/>
    </location>
</feature>
<feature type="region of interest" description="Disordered" evidence="2">
    <location>
        <begin position="940"/>
        <end position="960"/>
    </location>
</feature>
<dbReference type="PANTHER" id="PTHR48257">
    <property type="match status" value="1"/>
</dbReference>
<proteinExistence type="predicted"/>
<feature type="coiled-coil region" evidence="1">
    <location>
        <begin position="423"/>
        <end position="490"/>
    </location>
</feature>
<feature type="compositionally biased region" description="Polar residues" evidence="2">
    <location>
        <begin position="941"/>
        <end position="960"/>
    </location>
</feature>
<feature type="compositionally biased region" description="Basic residues" evidence="2">
    <location>
        <begin position="1"/>
        <end position="27"/>
    </location>
</feature>
<dbReference type="VEuPathDB" id="VectorBase:LOC119167010"/>
<dbReference type="Pfam" id="PF21788">
    <property type="entry name" value="TNP-like_GBD"/>
    <property type="match status" value="1"/>
</dbReference>
<dbReference type="InterPro" id="IPR048366">
    <property type="entry name" value="TNP-like_GBD"/>
</dbReference>
<dbReference type="VEuPathDB" id="VectorBase:LOC119163328"/>
<dbReference type="Pfam" id="PF21787">
    <property type="entry name" value="TNP-like_RNaseH_N"/>
    <property type="match status" value="1"/>
</dbReference>
<feature type="region of interest" description="Disordered" evidence="2">
    <location>
        <begin position="332"/>
        <end position="358"/>
    </location>
</feature>
<dbReference type="Proteomes" id="UP000821866">
    <property type="component" value="Chromosome 3"/>
</dbReference>
<evidence type="ECO:0000259" key="5">
    <source>
        <dbReference type="Pfam" id="PF21788"/>
    </source>
</evidence>
<keyword evidence="7" id="KW-1185">Reference proteome</keyword>
<feature type="region of interest" description="Disordered" evidence="2">
    <location>
        <begin position="1"/>
        <end position="66"/>
    </location>
</feature>
<evidence type="ECO:0000313" key="6">
    <source>
        <dbReference type="EMBL" id="KAH8029851.1"/>
    </source>
</evidence>
<keyword evidence="1" id="KW-0175">Coiled coil</keyword>
<reference evidence="6" key="1">
    <citation type="journal article" date="2020" name="Cell">
        <title>Large-Scale Comparative Analyses of Tick Genomes Elucidate Their Genetic Diversity and Vector Capacities.</title>
        <authorList>
            <consortium name="Tick Genome and Microbiome Consortium (TIGMIC)"/>
            <person name="Jia N."/>
            <person name="Wang J."/>
            <person name="Shi W."/>
            <person name="Du L."/>
            <person name="Sun Y."/>
            <person name="Zhan W."/>
            <person name="Jiang J.F."/>
            <person name="Wang Q."/>
            <person name="Zhang B."/>
            <person name="Ji P."/>
            <person name="Bell-Sakyi L."/>
            <person name="Cui X.M."/>
            <person name="Yuan T.T."/>
            <person name="Jiang B.G."/>
            <person name="Yang W.F."/>
            <person name="Lam T.T."/>
            <person name="Chang Q.C."/>
            <person name="Ding S.J."/>
            <person name="Wang X.J."/>
            <person name="Zhu J.G."/>
            <person name="Ruan X.D."/>
            <person name="Zhao L."/>
            <person name="Wei J.T."/>
            <person name="Ye R.Z."/>
            <person name="Que T.C."/>
            <person name="Du C.H."/>
            <person name="Zhou Y.H."/>
            <person name="Cheng J.X."/>
            <person name="Dai P.F."/>
            <person name="Guo W.B."/>
            <person name="Han X.H."/>
            <person name="Huang E.J."/>
            <person name="Li L.F."/>
            <person name="Wei W."/>
            <person name="Gao Y.C."/>
            <person name="Liu J.Z."/>
            <person name="Shao H.Z."/>
            <person name="Wang X."/>
            <person name="Wang C.C."/>
            <person name="Yang T.C."/>
            <person name="Huo Q.B."/>
            <person name="Li W."/>
            <person name="Chen H.Y."/>
            <person name="Chen S.E."/>
            <person name="Zhou L.G."/>
            <person name="Ni X.B."/>
            <person name="Tian J.H."/>
            <person name="Sheng Y."/>
            <person name="Liu T."/>
            <person name="Pan Y.S."/>
            <person name="Xia L.Y."/>
            <person name="Li J."/>
            <person name="Zhao F."/>
            <person name="Cao W.C."/>
        </authorList>
    </citation>
    <scope>NUCLEOTIDE SEQUENCE</scope>
    <source>
        <strain evidence="6">Rmic-2018</strain>
    </source>
</reference>
<sequence>MPGNAKKYRTVHAFGRRKRKGRGRKSTKSSEPLVDSDERCVDAPRPFSDGATERVASDDDDGEANSERLRIDAKVVTNAEVEENHAREKARLDRLSSAPATARKIDFFTASCSEATAQDSDHAAPYLLMHLDILNAIMGALCCKACHGPATIVRGDRDYGLAVKVLVQCERCGEIANEWTSPRANGTKTCNPFEVNLLASRAMVATGNGQTKMNDIFATMGISHRGMHHKTFQRHLKNTLAPAATRAAESAMSECAEKTASQHCVPKHDPCLGHGLWLRHRAAVTQTWVSLRLFTALERIGAAATQRVNTLNARGTNANPMSQLLALPVSIGRGTSNADSSQEERASAEPGEVYSSENPIETAQEAEWLHFPSSQDNMEDCSSVIQGEHQKRPVRRSMTSQTSIGLKKMRSLVAATKTLRRKCSRLKEMNSNLHSQLEKLKKDFFEMKALAEANGALTLQEMLDENDKKAEFLKEQLQCLREKNHRWKEVTIRQAIMWQAKSPCGYEMLRRSGCLTLPSRMTLKRYIGYCTGAVVSSLMKQRLHTESTHLSEREKMGSLIVDEMSLKQALTYEKKGDKVHGLVEMGGLEKEVGIQNELATHLLAFVFVGLSTHYTLPVGYYFTQSVKGDHLHQLTLEVIKSIEEAGFQVVRLVADNHASNKKMFTMLGNGRMMPVVPHPMDMNRRLFLSFDHCHILKNLRNQMLSTKRVLFNNGHYYSPTYLRKLLDITEKQSSFKLVRNLTQKHVYPTNFEKLSVKRAVEVFSPQACIRKGVTSALRYLLQYGRRFGIFGFEDCLPTIELMEMIFKWFTIHNIRNTTFHVVSRDQNRMPFSSPDDDRLIWLEQEFLPFFAAWKAAAPHKRAFISLETYEALQLTTMSTVQCTQFLIRSGFLYVLTAKFSSDPVEALFSTIRQLQGSNDQTDARAALSSLQKVLVMGMMHSSPSGSTEQTTSPLGSPSARQASCSTAVKQAGQPLEMHSLVNQNQGSSGECAASTSATITQTMRPHLEALQTCREQVCGPDVGADWEAICRRCFVFDPRARLCSELVALGVCGDAAVDSSQRGQCGVDNNKIFMPDRL</sequence>
<evidence type="ECO:0000256" key="1">
    <source>
        <dbReference type="SAM" id="Coils"/>
    </source>
</evidence>
<feature type="domain" description="Transposable element P transposase-like RNase H" evidence="4">
    <location>
        <begin position="541"/>
        <end position="668"/>
    </location>
</feature>
<dbReference type="PANTHER" id="PTHR48257:SF1">
    <property type="match status" value="1"/>
</dbReference>
<comment type="caution">
    <text evidence="6">The sequence shown here is derived from an EMBL/GenBank/DDBJ whole genome shotgun (WGS) entry which is preliminary data.</text>
</comment>
<name>A0A9J6E5I1_RHIMP</name>